<dbReference type="OrthoDB" id="5372846at2"/>
<dbReference type="EMBL" id="VJYU01000017">
    <property type="protein sequence ID" value="MBS4241281.1"/>
    <property type="molecule type" value="Genomic_DNA"/>
</dbReference>
<evidence type="ECO:0000256" key="2">
    <source>
        <dbReference type="SAM" id="Phobius"/>
    </source>
</evidence>
<evidence type="ECO:0000313" key="3">
    <source>
        <dbReference type="EMBL" id="MBS4241281.1"/>
    </source>
</evidence>
<gene>
    <name evidence="4" type="ORF">AA994_08070</name>
    <name evidence="3" type="ORF">CVU5213_06045</name>
</gene>
<feature type="transmembrane region" description="Helical" evidence="2">
    <location>
        <begin position="12"/>
        <end position="34"/>
    </location>
</feature>
<protein>
    <submittedName>
        <fullName evidence="4">Membrane protein</fullName>
    </submittedName>
</protein>
<comment type="caution">
    <text evidence="4">The sequence shown here is derived from an EMBL/GenBank/DDBJ whole genome shotgun (WGS) entry which is preliminary data.</text>
</comment>
<keyword evidence="2" id="KW-0812">Transmembrane</keyword>
<dbReference type="RefSeq" id="WP_099462750.1">
    <property type="nucleotide sequence ID" value="NZ_CP041617.1"/>
</dbReference>
<dbReference type="Proteomes" id="UP000811399">
    <property type="component" value="Unassembled WGS sequence"/>
</dbReference>
<evidence type="ECO:0000313" key="4">
    <source>
        <dbReference type="EMBL" id="PHY89408.1"/>
    </source>
</evidence>
<proteinExistence type="predicted"/>
<reference evidence="3" key="3">
    <citation type="submission" date="2019-07" db="EMBL/GenBank/DDBJ databases">
        <authorList>
            <person name="Miller W.G."/>
        </authorList>
    </citation>
    <scope>NUCLEOTIDE SEQUENCE</scope>
    <source>
        <strain evidence="3">52/13</strain>
    </source>
</reference>
<dbReference type="AlphaFoldDB" id="A0A2G4QYR2"/>
<dbReference type="Proteomes" id="UP000237472">
    <property type="component" value="Unassembled WGS sequence"/>
</dbReference>
<evidence type="ECO:0000313" key="6">
    <source>
        <dbReference type="Proteomes" id="UP000811399"/>
    </source>
</evidence>
<reference evidence="5" key="1">
    <citation type="submission" date="2015-06" db="EMBL/GenBank/DDBJ databases">
        <authorList>
            <person name="Parisi A."/>
            <person name="Chiara M."/>
            <person name="Florio D."/>
            <person name="Miccolupo A."/>
            <person name="Manzari C."/>
            <person name="Mion D."/>
            <person name="Caruso M."/>
            <person name="D'erchia A.M."/>
            <person name="Zanoni R."/>
        </authorList>
    </citation>
    <scope>NUCLEOTIDE SEQUENCE [LARGE SCALE GENOMIC DNA]</scope>
    <source>
        <strain evidence="5">73/13</strain>
    </source>
</reference>
<dbReference type="EMBL" id="LDWY01000095">
    <property type="protein sequence ID" value="PHY89408.1"/>
    <property type="molecule type" value="Genomic_DNA"/>
</dbReference>
<organism evidence="4 5">
    <name type="scientific">Campylobacter vulpis</name>
    <dbReference type="NCBI Taxonomy" id="1655500"/>
    <lineage>
        <taxon>Bacteria</taxon>
        <taxon>Pseudomonadati</taxon>
        <taxon>Campylobacterota</taxon>
        <taxon>Epsilonproteobacteria</taxon>
        <taxon>Campylobacterales</taxon>
        <taxon>Campylobacteraceae</taxon>
        <taxon>Campylobacter</taxon>
    </lineage>
</organism>
<keyword evidence="6" id="KW-1185">Reference proteome</keyword>
<reference evidence="3 6" key="4">
    <citation type="journal article" date="2021" name="Syst. Appl. Microbiol.">
        <title>nCampylobacter vulpis sp. nov. isolated from wild red foxes.</title>
        <authorList>
            <person name="Parisi A."/>
            <person name="Chiara M."/>
            <person name="Caffara M."/>
            <person name="Mion D."/>
            <person name="Miller W.G."/>
            <person name="Caruso M."/>
            <person name="Manzari C."/>
            <person name="Florio D."/>
            <person name="Capozzi L."/>
            <person name="D'Erchia A.M."/>
            <person name="Manzulli V."/>
            <person name="Zanoni R.G."/>
        </authorList>
    </citation>
    <scope>NUCLEOTIDE SEQUENCE [LARGE SCALE GENOMIC DNA]</scope>
    <source>
        <strain evidence="3 6">52/13</strain>
    </source>
</reference>
<keyword evidence="2" id="KW-1133">Transmembrane helix</keyword>
<dbReference type="GeneID" id="77266663"/>
<name>A0A2G4QYR2_9BACT</name>
<keyword evidence="1" id="KW-0175">Coiled coil</keyword>
<reference evidence="4" key="2">
    <citation type="submission" date="2015-06" db="EMBL/GenBank/DDBJ databases">
        <authorList>
            <person name="Hoefler B.C."/>
            <person name="Straight P.D."/>
        </authorList>
    </citation>
    <scope>NUCLEOTIDE SEQUENCE [LARGE SCALE GENOMIC DNA]</scope>
    <source>
        <strain evidence="4">73/13</strain>
    </source>
</reference>
<sequence>MKDKSFEEINIVKILILTLSFISVCTALILFLLLPTLKAYKELGIRENSQIALLNATKAKLNASEVKLAQLRSENNKSLEQFQNSFSEKNFQVFLSQFFKKIQIKAIKNQNESYLKHTLLVNAYLDTPKNLYDFIDALQNYDNLIKMDYPLKLKAQKSGIELSFVAKIYGEK</sequence>
<feature type="coiled-coil region" evidence="1">
    <location>
        <begin position="54"/>
        <end position="81"/>
    </location>
</feature>
<evidence type="ECO:0000313" key="5">
    <source>
        <dbReference type="Proteomes" id="UP000237472"/>
    </source>
</evidence>
<accession>A0A2G4QYR2</accession>
<evidence type="ECO:0000256" key="1">
    <source>
        <dbReference type="SAM" id="Coils"/>
    </source>
</evidence>
<keyword evidence="2" id="KW-0472">Membrane</keyword>